<feature type="region of interest" description="Disordered" evidence="1">
    <location>
        <begin position="506"/>
        <end position="538"/>
    </location>
</feature>
<proteinExistence type="predicted"/>
<accession>A0A544W8E3</accession>
<feature type="domain" description="Purine catabolism PurC-like" evidence="2">
    <location>
        <begin position="10"/>
        <end position="126"/>
    </location>
</feature>
<dbReference type="Proteomes" id="UP000315759">
    <property type="component" value="Unassembled WGS sequence"/>
</dbReference>
<dbReference type="AlphaFoldDB" id="A0A544W8E3"/>
<comment type="caution">
    <text evidence="4">The sequence shown here is derived from an EMBL/GenBank/DDBJ whole genome shotgun (WGS) entry which is preliminary data.</text>
</comment>
<dbReference type="EMBL" id="VIFX01000001">
    <property type="protein sequence ID" value="TQR88518.1"/>
    <property type="molecule type" value="Genomic_DNA"/>
</dbReference>
<sequence>MQLAELMSNQYLALRLKTATQPTRMRRPVSTVAPTELIEPTAFLEGNELVTLTGIAMNFQDARTWDAYVERLAHVPVAGILFNSGIAHPEVPGGLIDAGNRFDVPVLEVAPPVNLLQVHRLVNDSIQAEQYAVLRSSLELADTCAELEARGTTLLELLEQIRTAVGGEVGLVDSQGRMVASQPPGMNWKLPAARARRTSDGMSEHLRRLNPVRGSERFSIAVRSPQSESVIDPLLGPVGSIVSLHLHSAAEQYNVENDRMRSLIEHLRMPDAESPRYTKKLMRAAGFDPQKPTLLTTFRAGADPNDAWRMRLQFADIFPTLGLLEAEHFSLLIGQDFDLDNAQAAVIHRLHDIAPRRPAIVTAPMVSIGSLRTAILASPRQLVRVNEPTMARRFDLPSVLATALTKGGVEQALEFLRPLRDYDDETSSDLIVTLRAFLDADGSPTKTAAALFIHRNSLAYRLNRIGELLGVSLSTVDGKTTCAVALAVWEMQEEVVPDSPRTIVAGRQLGAATDPAASSNAERRSRRSTPYPVSSSSS</sequence>
<dbReference type="InterPro" id="IPR051448">
    <property type="entry name" value="CdaR-like_regulators"/>
</dbReference>
<evidence type="ECO:0000259" key="2">
    <source>
        <dbReference type="Pfam" id="PF07905"/>
    </source>
</evidence>
<name>A0A544W8E3_9MYCO</name>
<protein>
    <recommendedName>
        <fullName evidence="6">PucR family transcriptional regulator</fullName>
    </recommendedName>
</protein>
<keyword evidence="5" id="KW-1185">Reference proteome</keyword>
<feature type="compositionally biased region" description="Low complexity" evidence="1">
    <location>
        <begin position="528"/>
        <end position="538"/>
    </location>
</feature>
<evidence type="ECO:0000256" key="1">
    <source>
        <dbReference type="SAM" id="MobiDB-lite"/>
    </source>
</evidence>
<evidence type="ECO:0008006" key="6">
    <source>
        <dbReference type="Google" id="ProtNLM"/>
    </source>
</evidence>
<organism evidence="4 5">
    <name type="scientific">Mycolicibacterium hodleri</name>
    <dbReference type="NCBI Taxonomy" id="49897"/>
    <lineage>
        <taxon>Bacteria</taxon>
        <taxon>Bacillati</taxon>
        <taxon>Actinomycetota</taxon>
        <taxon>Actinomycetes</taxon>
        <taxon>Mycobacteriales</taxon>
        <taxon>Mycobacteriaceae</taxon>
        <taxon>Mycolicibacterium</taxon>
    </lineage>
</organism>
<dbReference type="Gene3D" id="1.10.10.2840">
    <property type="entry name" value="PucR C-terminal helix-turn-helix domain"/>
    <property type="match status" value="1"/>
</dbReference>
<gene>
    <name evidence="4" type="ORF">D8S82_00470</name>
</gene>
<feature type="domain" description="PucR C-terminal helix-turn-helix" evidence="3">
    <location>
        <begin position="430"/>
        <end position="487"/>
    </location>
</feature>
<dbReference type="RefSeq" id="WP_142549800.1">
    <property type="nucleotide sequence ID" value="NZ_VIFX01000001.1"/>
</dbReference>
<dbReference type="Pfam" id="PF13556">
    <property type="entry name" value="HTH_30"/>
    <property type="match status" value="1"/>
</dbReference>
<dbReference type="InterPro" id="IPR042070">
    <property type="entry name" value="PucR_C-HTH_sf"/>
</dbReference>
<evidence type="ECO:0000313" key="4">
    <source>
        <dbReference type="EMBL" id="TQR88518.1"/>
    </source>
</evidence>
<dbReference type="InterPro" id="IPR012914">
    <property type="entry name" value="PucR_dom"/>
</dbReference>
<reference evidence="4 5" key="1">
    <citation type="submission" date="2018-10" db="EMBL/GenBank/DDBJ databases">
        <title>Draft genome of Mycobacterium hodleri strain B.</title>
        <authorList>
            <person name="Amande T.J."/>
            <person name="Mcgenity T.J."/>
        </authorList>
    </citation>
    <scope>NUCLEOTIDE SEQUENCE [LARGE SCALE GENOMIC DNA]</scope>
    <source>
        <strain evidence="4 5">B</strain>
    </source>
</reference>
<evidence type="ECO:0000313" key="5">
    <source>
        <dbReference type="Proteomes" id="UP000315759"/>
    </source>
</evidence>
<dbReference type="PANTHER" id="PTHR33744">
    <property type="entry name" value="CARBOHYDRATE DIACID REGULATOR"/>
    <property type="match status" value="1"/>
</dbReference>
<dbReference type="Pfam" id="PF07905">
    <property type="entry name" value="PucR"/>
    <property type="match status" value="1"/>
</dbReference>
<evidence type="ECO:0000259" key="3">
    <source>
        <dbReference type="Pfam" id="PF13556"/>
    </source>
</evidence>
<dbReference type="PANTHER" id="PTHR33744:SF7">
    <property type="entry name" value="PUCR FAMILY TRANSCRIPTIONAL REGULATOR"/>
    <property type="match status" value="1"/>
</dbReference>
<dbReference type="InterPro" id="IPR025736">
    <property type="entry name" value="PucR_C-HTH_dom"/>
</dbReference>